<protein>
    <recommendedName>
        <fullName evidence="5">Xaa-Pro aminopeptidase</fullName>
        <ecNumber evidence="5">3.4.11.9</ecNumber>
    </recommendedName>
    <alternativeName>
        <fullName evidence="12">Aminoacylproline aminopeptidase</fullName>
    </alternativeName>
    <alternativeName>
        <fullName evidence="13">Prolidase</fullName>
    </alternativeName>
</protein>
<dbReference type="PROSITE" id="PS00491">
    <property type="entry name" value="PROLINE_PEPTIDASE"/>
    <property type="match status" value="1"/>
</dbReference>
<evidence type="ECO:0000313" key="18">
    <source>
        <dbReference type="Proteomes" id="UP000799423"/>
    </source>
</evidence>
<keyword evidence="8 14" id="KW-0479">Metal-binding</keyword>
<comment type="catalytic activity">
    <reaction evidence="1">
        <text>Release of any N-terminal amino acid, including proline, that is linked to proline, even from a dipeptide or tripeptide.</text>
        <dbReference type="EC" id="3.4.11.9"/>
    </reaction>
</comment>
<evidence type="ECO:0000256" key="7">
    <source>
        <dbReference type="ARBA" id="ARBA00022670"/>
    </source>
</evidence>
<proteinExistence type="inferred from homology"/>
<comment type="similarity">
    <text evidence="4 14">Belongs to the peptidase M24B family.</text>
</comment>
<dbReference type="GO" id="GO:0006508">
    <property type="term" value="P:proteolysis"/>
    <property type="evidence" value="ECO:0007669"/>
    <property type="project" value="UniProtKB-KW"/>
</dbReference>
<keyword evidence="7" id="KW-0645">Protease</keyword>
<evidence type="ECO:0000313" key="17">
    <source>
        <dbReference type="EMBL" id="KAF2849087.1"/>
    </source>
</evidence>
<evidence type="ECO:0000256" key="1">
    <source>
        <dbReference type="ARBA" id="ARBA00001424"/>
    </source>
</evidence>
<dbReference type="Gene3D" id="3.90.230.10">
    <property type="entry name" value="Creatinase/methionine aminopeptidase superfamily"/>
    <property type="match status" value="1"/>
</dbReference>
<dbReference type="InterPro" id="IPR029149">
    <property type="entry name" value="Creatin/AminoP/Spt16_N"/>
</dbReference>
<evidence type="ECO:0000256" key="8">
    <source>
        <dbReference type="ARBA" id="ARBA00022723"/>
    </source>
</evidence>
<dbReference type="SUPFAM" id="SSF53092">
    <property type="entry name" value="Creatinase/prolidase N-terminal domain"/>
    <property type="match status" value="1"/>
</dbReference>
<accession>A0A6A7B347</accession>
<feature type="domain" description="Aminopeptidase P N-terminal" evidence="16">
    <location>
        <begin position="33"/>
        <end position="153"/>
    </location>
</feature>
<dbReference type="PANTHER" id="PTHR43226:SF3">
    <property type="entry name" value="XAA-PRO AMINOPEPTIDASE AN0832-RELATED"/>
    <property type="match status" value="1"/>
</dbReference>
<keyword evidence="11" id="KW-0464">Manganese</keyword>
<evidence type="ECO:0000259" key="16">
    <source>
        <dbReference type="SMART" id="SM01011"/>
    </source>
</evidence>
<keyword evidence="9" id="KW-0378">Hydrolase</keyword>
<keyword evidence="18" id="KW-1185">Reference proteome</keyword>
<feature type="compositionally biased region" description="Basic and acidic residues" evidence="15">
    <location>
        <begin position="852"/>
        <end position="883"/>
    </location>
</feature>
<evidence type="ECO:0000256" key="6">
    <source>
        <dbReference type="ARBA" id="ARBA00022438"/>
    </source>
</evidence>
<keyword evidence="10" id="KW-0482">Metalloprotease</keyword>
<dbReference type="Pfam" id="PF00557">
    <property type="entry name" value="Peptidase_M24"/>
    <property type="match status" value="1"/>
</dbReference>
<comment type="function">
    <text evidence="3">Catalyzes the removal of a penultimate prolyl residue from the N-termini of peptides.</text>
</comment>
<evidence type="ECO:0000256" key="5">
    <source>
        <dbReference type="ARBA" id="ARBA00012574"/>
    </source>
</evidence>
<dbReference type="SUPFAM" id="SSF55920">
    <property type="entry name" value="Creatinase/aminopeptidase"/>
    <property type="match status" value="1"/>
</dbReference>
<evidence type="ECO:0000256" key="14">
    <source>
        <dbReference type="RuleBase" id="RU000590"/>
    </source>
</evidence>
<dbReference type="SMART" id="SM01011">
    <property type="entry name" value="AMP_N"/>
    <property type="match status" value="1"/>
</dbReference>
<keyword evidence="6" id="KW-0031">Aminopeptidase</keyword>
<dbReference type="Pfam" id="PF05195">
    <property type="entry name" value="AMP_N"/>
    <property type="match status" value="1"/>
</dbReference>
<dbReference type="CDD" id="cd01087">
    <property type="entry name" value="Prolidase"/>
    <property type="match status" value="1"/>
</dbReference>
<dbReference type="InterPro" id="IPR001131">
    <property type="entry name" value="Peptidase_M24B_aminopep-P_CS"/>
</dbReference>
<dbReference type="EC" id="3.4.11.9" evidence="5"/>
<comment type="cofactor">
    <cofactor evidence="2">
        <name>Mn(2+)</name>
        <dbReference type="ChEBI" id="CHEBI:29035"/>
    </cofactor>
</comment>
<name>A0A6A7B347_9PLEO</name>
<evidence type="ECO:0000256" key="2">
    <source>
        <dbReference type="ARBA" id="ARBA00001936"/>
    </source>
</evidence>
<gene>
    <name evidence="17" type="ORF">T440DRAFT_469521</name>
</gene>
<evidence type="ECO:0000256" key="10">
    <source>
        <dbReference type="ARBA" id="ARBA00023049"/>
    </source>
</evidence>
<dbReference type="InterPro" id="IPR007865">
    <property type="entry name" value="Aminopep_P_N"/>
</dbReference>
<dbReference type="Gene3D" id="3.40.350.10">
    <property type="entry name" value="Creatinase/prolidase N-terminal domain"/>
    <property type="match status" value="1"/>
</dbReference>
<dbReference type="Proteomes" id="UP000799423">
    <property type="component" value="Unassembled WGS sequence"/>
</dbReference>
<evidence type="ECO:0000256" key="4">
    <source>
        <dbReference type="ARBA" id="ARBA00008766"/>
    </source>
</evidence>
<dbReference type="PANTHER" id="PTHR43226">
    <property type="entry name" value="XAA-PRO AMINOPEPTIDASE 3"/>
    <property type="match status" value="1"/>
</dbReference>
<feature type="compositionally biased region" description="Polar residues" evidence="15">
    <location>
        <begin position="825"/>
        <end position="834"/>
    </location>
</feature>
<evidence type="ECO:0000256" key="12">
    <source>
        <dbReference type="ARBA" id="ARBA00030849"/>
    </source>
</evidence>
<dbReference type="InterPro" id="IPR000994">
    <property type="entry name" value="Pept_M24"/>
</dbReference>
<feature type="region of interest" description="Disordered" evidence="15">
    <location>
        <begin position="700"/>
        <end position="883"/>
    </location>
</feature>
<evidence type="ECO:0000256" key="15">
    <source>
        <dbReference type="SAM" id="MobiDB-lite"/>
    </source>
</evidence>
<evidence type="ECO:0000256" key="11">
    <source>
        <dbReference type="ARBA" id="ARBA00023211"/>
    </source>
</evidence>
<reference evidence="17" key="1">
    <citation type="submission" date="2020-01" db="EMBL/GenBank/DDBJ databases">
        <authorList>
            <consortium name="DOE Joint Genome Institute"/>
            <person name="Haridas S."/>
            <person name="Albert R."/>
            <person name="Binder M."/>
            <person name="Bloem J."/>
            <person name="Labutti K."/>
            <person name="Salamov A."/>
            <person name="Andreopoulos B."/>
            <person name="Baker S.E."/>
            <person name="Barry K."/>
            <person name="Bills G."/>
            <person name="Bluhm B.H."/>
            <person name="Cannon C."/>
            <person name="Castanera R."/>
            <person name="Culley D.E."/>
            <person name="Daum C."/>
            <person name="Ezra D."/>
            <person name="Gonzalez J.B."/>
            <person name="Henrissat B."/>
            <person name="Kuo A."/>
            <person name="Liang C."/>
            <person name="Lipzen A."/>
            <person name="Lutzoni F."/>
            <person name="Magnuson J."/>
            <person name="Mondo S."/>
            <person name="Nolan M."/>
            <person name="Ohm R."/>
            <person name="Pangilinan J."/>
            <person name="Park H.-J."/>
            <person name="Ramirez L."/>
            <person name="Alfaro M."/>
            <person name="Sun H."/>
            <person name="Tritt A."/>
            <person name="Yoshinaga Y."/>
            <person name="Zwiers L.-H."/>
            <person name="Turgeon B.G."/>
            <person name="Goodwin S.B."/>
            <person name="Spatafora J.W."/>
            <person name="Crous P.W."/>
            <person name="Grigoriev I.V."/>
        </authorList>
    </citation>
    <scope>NUCLEOTIDE SEQUENCE</scope>
    <source>
        <strain evidence="17">IPT5</strain>
    </source>
</reference>
<evidence type="ECO:0000256" key="13">
    <source>
        <dbReference type="ARBA" id="ARBA00032413"/>
    </source>
</evidence>
<evidence type="ECO:0000256" key="9">
    <source>
        <dbReference type="ARBA" id="ARBA00022801"/>
    </source>
</evidence>
<feature type="compositionally biased region" description="Polar residues" evidence="15">
    <location>
        <begin position="761"/>
        <end position="798"/>
    </location>
</feature>
<dbReference type="InterPro" id="IPR052433">
    <property type="entry name" value="X-Pro_dipept-like"/>
</dbReference>
<dbReference type="OrthoDB" id="10261878at2759"/>
<dbReference type="InterPro" id="IPR036005">
    <property type="entry name" value="Creatinase/aminopeptidase-like"/>
</dbReference>
<dbReference type="GO" id="GO:0030145">
    <property type="term" value="F:manganese ion binding"/>
    <property type="evidence" value="ECO:0007669"/>
    <property type="project" value="InterPro"/>
</dbReference>
<organism evidence="17 18">
    <name type="scientific">Plenodomus tracheiphilus IPT5</name>
    <dbReference type="NCBI Taxonomy" id="1408161"/>
    <lineage>
        <taxon>Eukaryota</taxon>
        <taxon>Fungi</taxon>
        <taxon>Dikarya</taxon>
        <taxon>Ascomycota</taxon>
        <taxon>Pezizomycotina</taxon>
        <taxon>Dothideomycetes</taxon>
        <taxon>Pleosporomycetidae</taxon>
        <taxon>Pleosporales</taxon>
        <taxon>Pleosporineae</taxon>
        <taxon>Leptosphaeriaceae</taxon>
        <taxon>Plenodomus</taxon>
    </lineage>
</organism>
<evidence type="ECO:0000256" key="3">
    <source>
        <dbReference type="ARBA" id="ARBA00002443"/>
    </source>
</evidence>
<dbReference type="GO" id="GO:0070006">
    <property type="term" value="F:metalloaminopeptidase activity"/>
    <property type="evidence" value="ECO:0007669"/>
    <property type="project" value="InterPro"/>
</dbReference>
<dbReference type="AlphaFoldDB" id="A0A6A7B347"/>
<sequence length="883" mass="99137">MDGFDVSGLAERLEWEDKEYWFHVEADSPLDKYPAKQHARNVQVKLGVDEGLIYLPGQSAKNNEDSDMPAPFRQLRYFYYLSGCNEPDCHLTYDIRQDTLTLFIPRVDPKRVIWNGRGSTPAEALVKYDIDAVLFIDQLASFVQCWTHRSKNQHACIYGVHPLQIPRCPAKGRPGVDTTSLLPAMNVCRMVKDDHEIALIRKANDISSQAHKEVLANILKFKNEAEVEGIFMDVCISKHAKEQAYDPIAASGPNAGTLHYDANDEDFEDRQLMCLDAGCEYELYASDVTRTFPLAASWPTREAENIYKLVERMQEECIERLAPGVRYLDLHIRAHQIAIDGLLQLGIFHSGTREEIYKAGTSRAFFPHGLGHHIGLEVHDVGQADLMSVRRGKIIHQQAPSLYPQGFHTPVYEPTTCHAPTDPQSSHLEAGMVVTVEPGIYFSVYALQQFYLPLPEHAKFINLEVLERYIPVGGVRIEDDILITPKGYENLTTAPKGEAMFDIIRGKPTKNSKTEETFCRPRRRSTENTKPLLRAPGLKSAIAAPVLRSLARAETMPTNLGHADTIDFEPFSGPSLFSNFKRSMTTDEKVQEWQRNRDRLAAAKRPAMPASKPTTVCGQTTSHVQHTYMTSASELVALSNSVSLPIGGEKCKDCAILVQTLDRLRRNLQSPRLTSPKPVAEDTWAAYCRSENETTRRVVQRAKEQQPLKQQPQPDLRAASRPRDRKFTAEATDNKQVTNLAGTVPRCPDNNSALEDPQELAANTPTQASQPTSPNPAQLNLPFQSTPPRSNSDENILQSGLIHMHLRSPSPTSPPTQTTTGFRAPQNSGSLSPKEQSERRAARGRAPPPMSEEERERVWLEHKQADRDREVEELWRNGGRGDW</sequence>
<dbReference type="EMBL" id="MU006313">
    <property type="protein sequence ID" value="KAF2849087.1"/>
    <property type="molecule type" value="Genomic_DNA"/>
</dbReference>